<feature type="domain" description="Ubiquitin-like protease family profile" evidence="5">
    <location>
        <begin position="12"/>
        <end position="173"/>
    </location>
</feature>
<dbReference type="OrthoDB" id="5065855at2759"/>
<dbReference type="Proteomes" id="UP001153712">
    <property type="component" value="Chromosome 9"/>
</dbReference>
<dbReference type="SUPFAM" id="SSF54001">
    <property type="entry name" value="Cysteine proteinases"/>
    <property type="match status" value="1"/>
</dbReference>
<evidence type="ECO:0000313" key="6">
    <source>
        <dbReference type="EMBL" id="CAG9864821.1"/>
    </source>
</evidence>
<dbReference type="GO" id="GO:0006508">
    <property type="term" value="P:proteolysis"/>
    <property type="evidence" value="ECO:0007669"/>
    <property type="project" value="UniProtKB-KW"/>
</dbReference>
<reference evidence="6" key="1">
    <citation type="submission" date="2022-01" db="EMBL/GenBank/DDBJ databases">
        <authorList>
            <person name="King R."/>
        </authorList>
    </citation>
    <scope>NUCLEOTIDE SEQUENCE</scope>
</reference>
<dbReference type="InterPro" id="IPR038765">
    <property type="entry name" value="Papain-like_cys_pep_sf"/>
</dbReference>
<gene>
    <name evidence="6" type="ORF">PHYEVI_LOCUS11071</name>
</gene>
<accession>A0A9N9TTJ4</accession>
<proteinExistence type="inferred from homology"/>
<evidence type="ECO:0000256" key="4">
    <source>
        <dbReference type="ARBA" id="ARBA00022807"/>
    </source>
</evidence>
<dbReference type="InterPro" id="IPR003653">
    <property type="entry name" value="Peptidase_C48_C"/>
</dbReference>
<keyword evidence="4" id="KW-0788">Thiol protease</keyword>
<keyword evidence="2" id="KW-0645">Protease</keyword>
<dbReference type="GO" id="GO:0000338">
    <property type="term" value="P:protein deneddylation"/>
    <property type="evidence" value="ECO:0007669"/>
    <property type="project" value="TreeGrafter"/>
</dbReference>
<evidence type="ECO:0000256" key="2">
    <source>
        <dbReference type="ARBA" id="ARBA00022670"/>
    </source>
</evidence>
<evidence type="ECO:0000313" key="7">
    <source>
        <dbReference type="Proteomes" id="UP001153712"/>
    </source>
</evidence>
<name>A0A9N9TTJ4_PHYSR</name>
<evidence type="ECO:0000256" key="3">
    <source>
        <dbReference type="ARBA" id="ARBA00022801"/>
    </source>
</evidence>
<dbReference type="PANTHER" id="PTHR46468">
    <property type="entry name" value="SENTRIN-SPECIFIC PROTEASE 8"/>
    <property type="match status" value="1"/>
</dbReference>
<dbReference type="EMBL" id="OU900102">
    <property type="protein sequence ID" value="CAG9864821.1"/>
    <property type="molecule type" value="Genomic_DNA"/>
</dbReference>
<organism evidence="6 7">
    <name type="scientific">Phyllotreta striolata</name>
    <name type="common">Striped flea beetle</name>
    <name type="synonym">Crioceris striolata</name>
    <dbReference type="NCBI Taxonomy" id="444603"/>
    <lineage>
        <taxon>Eukaryota</taxon>
        <taxon>Metazoa</taxon>
        <taxon>Ecdysozoa</taxon>
        <taxon>Arthropoda</taxon>
        <taxon>Hexapoda</taxon>
        <taxon>Insecta</taxon>
        <taxon>Pterygota</taxon>
        <taxon>Neoptera</taxon>
        <taxon>Endopterygota</taxon>
        <taxon>Coleoptera</taxon>
        <taxon>Polyphaga</taxon>
        <taxon>Cucujiformia</taxon>
        <taxon>Chrysomeloidea</taxon>
        <taxon>Chrysomelidae</taxon>
        <taxon>Galerucinae</taxon>
        <taxon>Alticini</taxon>
        <taxon>Phyllotreta</taxon>
    </lineage>
</organism>
<sequence>MNNKIVLSYNESLLRSSDIELLKGPYWLNDSIISFYFEYLQTDLFRGSDSVLFVSPEVTQCVKVSPLCELDIFLQPLDSKTRNFIFFALNDNEVTDVSGGSHWSLLVFSRPERMIYHFDSSHGCNDNQAIELGEKILKYFSMPYQGKFQNAPCLQQNNGYDCGVHVLCNTERLASYAVHYGRISGCPQLPSEQVVAKRKEVLGIINRLKFRY</sequence>
<keyword evidence="3" id="KW-0378">Hydrolase</keyword>
<dbReference type="GO" id="GO:0019784">
    <property type="term" value="F:deNEDDylase activity"/>
    <property type="evidence" value="ECO:0007669"/>
    <property type="project" value="InterPro"/>
</dbReference>
<dbReference type="AlphaFoldDB" id="A0A9N9TTJ4"/>
<dbReference type="PROSITE" id="PS50600">
    <property type="entry name" value="ULP_PROTEASE"/>
    <property type="match status" value="1"/>
</dbReference>
<dbReference type="Gene3D" id="3.40.395.10">
    <property type="entry name" value="Adenoviral Proteinase, Chain A"/>
    <property type="match status" value="1"/>
</dbReference>
<comment type="similarity">
    <text evidence="1">Belongs to the peptidase C48 family.</text>
</comment>
<dbReference type="PANTHER" id="PTHR46468:SF1">
    <property type="entry name" value="SENTRIN-SPECIFIC PROTEASE 8"/>
    <property type="match status" value="1"/>
</dbReference>
<protein>
    <recommendedName>
        <fullName evidence="5">Ubiquitin-like protease family profile domain-containing protein</fullName>
    </recommendedName>
</protein>
<evidence type="ECO:0000259" key="5">
    <source>
        <dbReference type="PROSITE" id="PS50600"/>
    </source>
</evidence>
<evidence type="ECO:0000256" key="1">
    <source>
        <dbReference type="ARBA" id="ARBA00005234"/>
    </source>
</evidence>
<dbReference type="Pfam" id="PF02902">
    <property type="entry name" value="Peptidase_C48"/>
    <property type="match status" value="1"/>
</dbReference>
<dbReference type="GO" id="GO:0008234">
    <property type="term" value="F:cysteine-type peptidase activity"/>
    <property type="evidence" value="ECO:0007669"/>
    <property type="project" value="UniProtKB-KW"/>
</dbReference>
<keyword evidence="7" id="KW-1185">Reference proteome</keyword>
<dbReference type="InterPro" id="IPR044613">
    <property type="entry name" value="Nep1/2-like"/>
</dbReference>